<proteinExistence type="predicted"/>
<feature type="transmembrane region" description="Helical" evidence="1">
    <location>
        <begin position="228"/>
        <end position="245"/>
    </location>
</feature>
<evidence type="ECO:0000313" key="3">
    <source>
        <dbReference type="Proteomes" id="UP001252186"/>
    </source>
</evidence>
<feature type="transmembrane region" description="Helical" evidence="1">
    <location>
        <begin position="159"/>
        <end position="180"/>
    </location>
</feature>
<comment type="caution">
    <text evidence="2">The sequence shown here is derived from an EMBL/GenBank/DDBJ whole genome shotgun (WGS) entry which is preliminary data.</text>
</comment>
<reference evidence="2 3" key="1">
    <citation type="submission" date="2023-09" db="EMBL/GenBank/DDBJ databases">
        <authorList>
            <person name="Rey-Velasco X."/>
        </authorList>
    </citation>
    <scope>NUCLEOTIDE SEQUENCE [LARGE SCALE GENOMIC DNA]</scope>
    <source>
        <strain evidence="2 3">P050</strain>
    </source>
</reference>
<keyword evidence="1" id="KW-0472">Membrane</keyword>
<protein>
    <recommendedName>
        <fullName evidence="4">Prenyltransferase</fullName>
    </recommendedName>
</protein>
<keyword evidence="3" id="KW-1185">Reference proteome</keyword>
<feature type="transmembrane region" description="Helical" evidence="1">
    <location>
        <begin position="252"/>
        <end position="272"/>
    </location>
</feature>
<feature type="transmembrane region" description="Helical" evidence="1">
    <location>
        <begin position="76"/>
        <end position="94"/>
    </location>
</feature>
<feature type="transmembrane region" description="Helical" evidence="1">
    <location>
        <begin position="7"/>
        <end position="26"/>
    </location>
</feature>
<evidence type="ECO:0000256" key="1">
    <source>
        <dbReference type="SAM" id="Phobius"/>
    </source>
</evidence>
<feature type="transmembrane region" description="Helical" evidence="1">
    <location>
        <begin position="100"/>
        <end position="116"/>
    </location>
</feature>
<sequence>MQTIKRLFNFYIFSSIHVALGVFCFVKLTLKNFGVEENITALFCFFSTILSYNFIRFLNESFEKDWLSNWYRNHKSLLVIISFISAIIVLYLSFSFRIESLMILLPFFILTLFYGMKLPRKLVTLRRVPGLKIFLIAFCFAGVTVLFPLVQNEIDIDVIIWWFFLQRMFFVILITLPFDIRDVDFDSDQLRTIPQQFGHFTTKLLGLILILGIFTIELFIFGKEFNEMFILLTICSLSFVLLLFSRKEQSKYYSAFWVEAIPIFWLLLLLGLNF</sequence>
<feature type="transmembrane region" description="Helical" evidence="1">
    <location>
        <begin position="128"/>
        <end position="147"/>
    </location>
</feature>
<dbReference type="EMBL" id="JAVRHV010000001">
    <property type="protein sequence ID" value="MDT0552379.1"/>
    <property type="molecule type" value="Genomic_DNA"/>
</dbReference>
<accession>A0ABU2Y2E3</accession>
<gene>
    <name evidence="2" type="ORF">RM519_03890</name>
</gene>
<feature type="transmembrane region" description="Helical" evidence="1">
    <location>
        <begin position="38"/>
        <end position="55"/>
    </location>
</feature>
<evidence type="ECO:0008006" key="4">
    <source>
        <dbReference type="Google" id="ProtNLM"/>
    </source>
</evidence>
<feature type="transmembrane region" description="Helical" evidence="1">
    <location>
        <begin position="200"/>
        <end position="222"/>
    </location>
</feature>
<evidence type="ECO:0000313" key="2">
    <source>
        <dbReference type="EMBL" id="MDT0552379.1"/>
    </source>
</evidence>
<keyword evidence="1" id="KW-0812">Transmembrane</keyword>
<dbReference type="Proteomes" id="UP001252186">
    <property type="component" value="Unassembled WGS sequence"/>
</dbReference>
<organism evidence="2 3">
    <name type="scientific">Urechidicola vernalis</name>
    <dbReference type="NCBI Taxonomy" id="3075600"/>
    <lineage>
        <taxon>Bacteria</taxon>
        <taxon>Pseudomonadati</taxon>
        <taxon>Bacteroidota</taxon>
        <taxon>Flavobacteriia</taxon>
        <taxon>Flavobacteriales</taxon>
        <taxon>Flavobacteriaceae</taxon>
        <taxon>Urechidicola</taxon>
    </lineage>
</organism>
<name>A0ABU2Y2E3_9FLAO</name>
<keyword evidence="1" id="KW-1133">Transmembrane helix</keyword>
<dbReference type="RefSeq" id="WP_311592237.1">
    <property type="nucleotide sequence ID" value="NZ_JAVRHV010000001.1"/>
</dbReference>